<keyword evidence="8" id="KW-0479">Metal-binding</keyword>
<comment type="caution">
    <text evidence="12">The sequence shown here is derived from an EMBL/GenBank/DDBJ whole genome shotgun (WGS) entry which is preliminary data.</text>
</comment>
<dbReference type="RefSeq" id="WP_377460017.1">
    <property type="nucleotide sequence ID" value="NZ_JBHLUB010000031.1"/>
</dbReference>
<dbReference type="SMART" id="SM00535">
    <property type="entry name" value="RIBOc"/>
    <property type="match status" value="1"/>
</dbReference>
<feature type="compositionally biased region" description="Basic and acidic residues" evidence="9">
    <location>
        <begin position="221"/>
        <end position="234"/>
    </location>
</feature>
<dbReference type="SUPFAM" id="SSF54768">
    <property type="entry name" value="dsRNA-binding domain-like"/>
    <property type="match status" value="1"/>
</dbReference>
<dbReference type="Gene3D" id="1.10.1520.10">
    <property type="entry name" value="Ribonuclease III domain"/>
    <property type="match status" value="1"/>
</dbReference>
<feature type="binding site" evidence="8">
    <location>
        <position position="57"/>
    </location>
    <ligand>
        <name>Mg(2+)</name>
        <dbReference type="ChEBI" id="CHEBI:18420"/>
    </ligand>
</feature>
<keyword evidence="8" id="KW-0963">Cytoplasm</keyword>
<dbReference type="Pfam" id="PF00035">
    <property type="entry name" value="dsrm"/>
    <property type="match status" value="1"/>
</dbReference>
<dbReference type="InterPro" id="IPR036389">
    <property type="entry name" value="RNase_III_sf"/>
</dbReference>
<proteinExistence type="inferred from homology"/>
<evidence type="ECO:0000259" key="11">
    <source>
        <dbReference type="PROSITE" id="PS50142"/>
    </source>
</evidence>
<keyword evidence="3 8" id="KW-0507">mRNA processing</keyword>
<dbReference type="CDD" id="cd00593">
    <property type="entry name" value="RIBOc"/>
    <property type="match status" value="1"/>
</dbReference>
<dbReference type="NCBIfam" id="TIGR02191">
    <property type="entry name" value="RNaseIII"/>
    <property type="match status" value="1"/>
</dbReference>
<evidence type="ECO:0000256" key="4">
    <source>
        <dbReference type="ARBA" id="ARBA00022722"/>
    </source>
</evidence>
<keyword evidence="13" id="KW-1185">Reference proteome</keyword>
<evidence type="ECO:0000313" key="13">
    <source>
        <dbReference type="Proteomes" id="UP001589862"/>
    </source>
</evidence>
<dbReference type="PANTHER" id="PTHR11207:SF0">
    <property type="entry name" value="RIBONUCLEASE 3"/>
    <property type="match status" value="1"/>
</dbReference>
<feature type="binding site" evidence="8">
    <location>
        <position position="133"/>
    </location>
    <ligand>
        <name>Mg(2+)</name>
        <dbReference type="ChEBI" id="CHEBI:18420"/>
    </ligand>
</feature>
<comment type="subunit">
    <text evidence="8">Homodimer.</text>
</comment>
<reference evidence="12 13" key="1">
    <citation type="submission" date="2024-09" db="EMBL/GenBank/DDBJ databases">
        <authorList>
            <person name="Sun Q."/>
            <person name="Mori K."/>
        </authorList>
    </citation>
    <scope>NUCLEOTIDE SEQUENCE [LARGE SCALE GENOMIC DNA]</scope>
    <source>
        <strain evidence="12 13">NCAIM B.02604</strain>
    </source>
</reference>
<keyword evidence="8" id="KW-0698">rRNA processing</keyword>
<dbReference type="Gene3D" id="3.30.160.20">
    <property type="match status" value="1"/>
</dbReference>
<accession>A0ABV6PC35</accession>
<dbReference type="EMBL" id="JBHLUB010000031">
    <property type="protein sequence ID" value="MFC0582679.1"/>
    <property type="molecule type" value="Genomic_DNA"/>
</dbReference>
<keyword evidence="7 8" id="KW-0694">RNA-binding</keyword>
<feature type="active site" evidence="8">
    <location>
        <position position="61"/>
    </location>
</feature>
<dbReference type="InterPro" id="IPR011907">
    <property type="entry name" value="RNase_III"/>
</dbReference>
<evidence type="ECO:0000256" key="9">
    <source>
        <dbReference type="SAM" id="MobiDB-lite"/>
    </source>
</evidence>
<evidence type="ECO:0000256" key="6">
    <source>
        <dbReference type="ARBA" id="ARBA00022801"/>
    </source>
</evidence>
<dbReference type="PROSITE" id="PS00517">
    <property type="entry name" value="RNASE_3_1"/>
    <property type="match status" value="1"/>
</dbReference>
<comment type="subcellular location">
    <subcellularLocation>
        <location evidence="8">Cytoplasm</location>
    </subcellularLocation>
</comment>
<sequence>MSRKAERQAKDAHQAAPPQELRERLGIDIDLEALSHALTHRSYAHENPGLADNERLEFLGDAVLEYVVTGHLYRRYPDTSEGDLVRLRAAIVSTKALANVARKIGLGTYILLGHGELMSNGRQKDSILADTMEAIFGVVYIQAGIEAAENLITEHVVALLDDSEAMLNAYDWKTLIQEYVHANQHQHHEYQIVGEGPDHNRVFTATLYIDGKPYGQGTATSKRESEKRAAHESWKQLQPGVTPPHA</sequence>
<evidence type="ECO:0000256" key="5">
    <source>
        <dbReference type="ARBA" id="ARBA00022759"/>
    </source>
</evidence>
<evidence type="ECO:0000259" key="10">
    <source>
        <dbReference type="PROSITE" id="PS50137"/>
    </source>
</evidence>
<feature type="domain" description="RNase III" evidence="11">
    <location>
        <begin position="18"/>
        <end position="144"/>
    </location>
</feature>
<feature type="domain" description="DRBM" evidence="10">
    <location>
        <begin position="171"/>
        <end position="239"/>
    </location>
</feature>
<evidence type="ECO:0000313" key="12">
    <source>
        <dbReference type="EMBL" id="MFC0582679.1"/>
    </source>
</evidence>
<dbReference type="InterPro" id="IPR014720">
    <property type="entry name" value="dsRBD_dom"/>
</dbReference>
<keyword evidence="6 8" id="KW-0378">Hydrolase</keyword>
<dbReference type="Proteomes" id="UP001589862">
    <property type="component" value="Unassembled WGS sequence"/>
</dbReference>
<dbReference type="Pfam" id="PF14622">
    <property type="entry name" value="Ribonucleas_3_3"/>
    <property type="match status" value="1"/>
</dbReference>
<gene>
    <name evidence="8 12" type="primary">rnc</name>
    <name evidence="12" type="ORF">ACFFFR_09865</name>
</gene>
<dbReference type="PROSITE" id="PS50142">
    <property type="entry name" value="RNASE_3_2"/>
    <property type="match status" value="1"/>
</dbReference>
<keyword evidence="8" id="KW-0699">rRNA-binding</keyword>
<comment type="similarity">
    <text evidence="2">Belongs to the ribonuclease III family.</text>
</comment>
<dbReference type="SUPFAM" id="SSF69065">
    <property type="entry name" value="RNase III domain-like"/>
    <property type="match status" value="1"/>
</dbReference>
<dbReference type="HAMAP" id="MF_00104">
    <property type="entry name" value="RNase_III"/>
    <property type="match status" value="1"/>
</dbReference>
<protein>
    <recommendedName>
        <fullName evidence="8">Ribonuclease 3</fullName>
        <ecNumber evidence="8">3.1.26.3</ecNumber>
    </recommendedName>
    <alternativeName>
        <fullName evidence="8">Ribonuclease III</fullName>
        <shortName evidence="8">RNase III</shortName>
    </alternativeName>
</protein>
<name>A0ABV6PC35_9MICC</name>
<comment type="function">
    <text evidence="8">Digests double-stranded RNA. Involved in the processing of primary rRNA transcript to yield the immediate precursors to the large and small rRNAs (23S and 16S). Processes some mRNAs, and tRNAs when they are encoded in the rRNA operon. Processes pre-crRNA and tracrRNA of type II CRISPR loci if present in the organism.</text>
</comment>
<keyword evidence="8" id="KW-0819">tRNA processing</keyword>
<evidence type="ECO:0000256" key="7">
    <source>
        <dbReference type="ARBA" id="ARBA00022884"/>
    </source>
</evidence>
<dbReference type="PROSITE" id="PS50137">
    <property type="entry name" value="DS_RBD"/>
    <property type="match status" value="1"/>
</dbReference>
<feature type="active site" evidence="8">
    <location>
        <position position="133"/>
    </location>
</feature>
<comment type="cofactor">
    <cofactor evidence="8">
        <name>Mg(2+)</name>
        <dbReference type="ChEBI" id="CHEBI:18420"/>
    </cofactor>
</comment>
<dbReference type="CDD" id="cd10845">
    <property type="entry name" value="DSRM_RNAse_III_family"/>
    <property type="match status" value="1"/>
</dbReference>
<feature type="region of interest" description="Disordered" evidence="9">
    <location>
        <begin position="214"/>
        <end position="246"/>
    </location>
</feature>
<dbReference type="PANTHER" id="PTHR11207">
    <property type="entry name" value="RIBONUCLEASE III"/>
    <property type="match status" value="1"/>
</dbReference>
<keyword evidence="4 8" id="KW-0540">Nuclease</keyword>
<evidence type="ECO:0000256" key="1">
    <source>
        <dbReference type="ARBA" id="ARBA00000109"/>
    </source>
</evidence>
<evidence type="ECO:0000256" key="8">
    <source>
        <dbReference type="HAMAP-Rule" id="MF_00104"/>
    </source>
</evidence>
<feature type="binding site" evidence="8">
    <location>
        <position position="130"/>
    </location>
    <ligand>
        <name>Mg(2+)</name>
        <dbReference type="ChEBI" id="CHEBI:18420"/>
    </ligand>
</feature>
<evidence type="ECO:0000256" key="3">
    <source>
        <dbReference type="ARBA" id="ARBA00022664"/>
    </source>
</evidence>
<dbReference type="InterPro" id="IPR000999">
    <property type="entry name" value="RNase_III_dom"/>
</dbReference>
<dbReference type="SMART" id="SM00358">
    <property type="entry name" value="DSRM"/>
    <property type="match status" value="1"/>
</dbReference>
<dbReference type="EC" id="3.1.26.3" evidence="8"/>
<organism evidence="12 13">
    <name type="scientific">Micrococcoides hystricis</name>
    <dbReference type="NCBI Taxonomy" id="1572761"/>
    <lineage>
        <taxon>Bacteria</taxon>
        <taxon>Bacillati</taxon>
        <taxon>Actinomycetota</taxon>
        <taxon>Actinomycetes</taxon>
        <taxon>Micrococcales</taxon>
        <taxon>Micrococcaceae</taxon>
        <taxon>Micrococcoides</taxon>
    </lineage>
</organism>
<comment type="catalytic activity">
    <reaction evidence="1 8">
        <text>Endonucleolytic cleavage to 5'-phosphomonoester.</text>
        <dbReference type="EC" id="3.1.26.3"/>
    </reaction>
</comment>
<keyword evidence="8" id="KW-0460">Magnesium</keyword>
<dbReference type="GO" id="GO:0004525">
    <property type="term" value="F:ribonuclease III activity"/>
    <property type="evidence" value="ECO:0007669"/>
    <property type="project" value="UniProtKB-EC"/>
</dbReference>
<keyword evidence="5 8" id="KW-0255">Endonuclease</keyword>
<evidence type="ECO:0000256" key="2">
    <source>
        <dbReference type="ARBA" id="ARBA00010183"/>
    </source>
</evidence>